<evidence type="ECO:0000313" key="1">
    <source>
        <dbReference type="EMBL" id="KAI3354763.1"/>
    </source>
</evidence>
<name>A0ACB8VHN6_9TELE</name>
<gene>
    <name evidence="1" type="ORF">L3Q82_004586</name>
</gene>
<dbReference type="Proteomes" id="UP000831701">
    <property type="component" value="Chromosome 21"/>
</dbReference>
<dbReference type="EMBL" id="CM041551">
    <property type="protein sequence ID" value="KAI3354763.1"/>
    <property type="molecule type" value="Genomic_DNA"/>
</dbReference>
<protein>
    <submittedName>
        <fullName evidence="1">Uncharacterized protein</fullName>
    </submittedName>
</protein>
<sequence length="733" mass="78936">MYPYTWGGYSDIDVMADELGMWVVYATNQNAGNVVISQIDPDTLQVLKTWNTEYSKRNAGESFMICGTLYITNSHLSGAKVYYAYSTKTSTYEYIDIPFHNQYFHISMLDYNARERALYAWNNGHQCATAAVKGYTAQAGYTPVVVISKELLTARGSMPANLQLVHLPQSLQPAPWSAGFQPVSKPAGFQPFQPVSKPAGFQPVSKPAGFQPVSKPAGFQPVSKPGGFPACLQASGFPACLQASGFPACTQASTRASRSPACISVSQPSACRPSFRVLSLPVPQSSSVPVRPQSSAPRVPVSLPVPRASQCPASQCPRDGASQCPRDGASQCPRGTEPPSAPGPSARSLRRSLPVPQRRSLPVPQRRSLPVPQRRSPPVPQRRSLSHCAFQRRSLPLPQRRSLPLPQPDPSPELLRLSQAFPVDTSPELCGSLSAFPVDTPPELSRTLALPSPGLPVTPPAFPASSRLPLPTLHLPSLNSSRFAAGLLPTRPPAEEGSGGLIAFAAVEVPTSQRFHPPSSPVGLPRDLSPPGRRRNALRHPWPPEGPASPLRHHASHQRRVVVTCLTPPASRGSSLRLSRRVGLPRVLPPSPRRSSPPFRRPASRRSGLRHKPPLASRGSSPVLRPTPSGLRGSSASTVARPRSLRHYRRRPATRSHVFARPTSASQSPGLRPAPSASRRPPEVPAFAVTAGKGQIPPPDPLRPFPNPSSARPPPSLLRLIEQSWASGSRPLL</sequence>
<proteinExistence type="predicted"/>
<accession>A0ACB8VHN6</accession>
<keyword evidence="2" id="KW-1185">Reference proteome</keyword>
<reference evidence="1" key="1">
    <citation type="submission" date="2022-04" db="EMBL/GenBank/DDBJ databases">
        <title>Jade perch genome.</title>
        <authorList>
            <person name="Chao B."/>
        </authorList>
    </citation>
    <scope>NUCLEOTIDE SEQUENCE</scope>
    <source>
        <strain evidence="1">CB-2022</strain>
    </source>
</reference>
<organism evidence="1 2">
    <name type="scientific">Scortum barcoo</name>
    <name type="common">barcoo grunter</name>
    <dbReference type="NCBI Taxonomy" id="214431"/>
    <lineage>
        <taxon>Eukaryota</taxon>
        <taxon>Metazoa</taxon>
        <taxon>Chordata</taxon>
        <taxon>Craniata</taxon>
        <taxon>Vertebrata</taxon>
        <taxon>Euteleostomi</taxon>
        <taxon>Actinopterygii</taxon>
        <taxon>Neopterygii</taxon>
        <taxon>Teleostei</taxon>
        <taxon>Neoteleostei</taxon>
        <taxon>Acanthomorphata</taxon>
        <taxon>Eupercaria</taxon>
        <taxon>Centrarchiformes</taxon>
        <taxon>Terapontoidei</taxon>
        <taxon>Terapontidae</taxon>
        <taxon>Scortum</taxon>
    </lineage>
</organism>
<comment type="caution">
    <text evidence="1">The sequence shown here is derived from an EMBL/GenBank/DDBJ whole genome shotgun (WGS) entry which is preliminary data.</text>
</comment>
<evidence type="ECO:0000313" key="2">
    <source>
        <dbReference type="Proteomes" id="UP000831701"/>
    </source>
</evidence>